<evidence type="ECO:0000256" key="9">
    <source>
        <dbReference type="SAM" id="SignalP"/>
    </source>
</evidence>
<dbReference type="InterPro" id="IPR002126">
    <property type="entry name" value="Cadherin-like_dom"/>
</dbReference>
<evidence type="ECO:0000256" key="7">
    <source>
        <dbReference type="SAM" id="MobiDB-lite"/>
    </source>
</evidence>
<evidence type="ECO:0000256" key="6">
    <source>
        <dbReference type="SAM" id="Coils"/>
    </source>
</evidence>
<keyword evidence="5" id="KW-0106">Calcium</keyword>
<feature type="coiled-coil region" evidence="6">
    <location>
        <begin position="602"/>
        <end position="629"/>
    </location>
</feature>
<feature type="domain" description="Cadherin" evidence="10">
    <location>
        <begin position="1126"/>
        <end position="1233"/>
    </location>
</feature>
<feature type="domain" description="Cadherin" evidence="10">
    <location>
        <begin position="1250"/>
        <end position="1357"/>
    </location>
</feature>
<dbReference type="GO" id="GO:0007156">
    <property type="term" value="P:homophilic cell adhesion via plasma membrane adhesion molecules"/>
    <property type="evidence" value="ECO:0007669"/>
    <property type="project" value="InterPro"/>
</dbReference>
<dbReference type="Gene3D" id="2.60.40.60">
    <property type="entry name" value="Cadherins"/>
    <property type="match status" value="2"/>
</dbReference>
<keyword evidence="8" id="KW-0472">Membrane</keyword>
<evidence type="ECO:0000259" key="10">
    <source>
        <dbReference type="PROSITE" id="PS50268"/>
    </source>
</evidence>
<evidence type="ECO:0000256" key="1">
    <source>
        <dbReference type="ARBA" id="ARBA00004167"/>
    </source>
</evidence>
<keyword evidence="9" id="KW-0732">Signal</keyword>
<dbReference type="CDD" id="cd11304">
    <property type="entry name" value="Cadherin_repeat"/>
    <property type="match status" value="2"/>
</dbReference>
<feature type="region of interest" description="Disordered" evidence="7">
    <location>
        <begin position="1443"/>
        <end position="1464"/>
    </location>
</feature>
<keyword evidence="6" id="KW-0175">Coiled coil</keyword>
<feature type="transmembrane region" description="Helical" evidence="8">
    <location>
        <begin position="1468"/>
        <end position="1492"/>
    </location>
</feature>
<comment type="caution">
    <text evidence="11">The sequence shown here is derived from an EMBL/GenBank/DDBJ whole genome shotgun (WGS) entry which is preliminary data.</text>
</comment>
<gene>
    <name evidence="11" type="ORF">MENT_LOCUS22518</name>
</gene>
<dbReference type="Proteomes" id="UP000580250">
    <property type="component" value="Unassembled WGS sequence"/>
</dbReference>
<keyword evidence="3 8" id="KW-1133">Transmembrane helix</keyword>
<dbReference type="SUPFAM" id="SSF49313">
    <property type="entry name" value="Cadherin-like"/>
    <property type="match status" value="1"/>
</dbReference>
<keyword evidence="2 8" id="KW-0812">Transmembrane</keyword>
<reference evidence="11 12" key="1">
    <citation type="submission" date="2020-08" db="EMBL/GenBank/DDBJ databases">
        <authorList>
            <person name="Koutsovoulos G."/>
            <person name="Danchin GJ E."/>
        </authorList>
    </citation>
    <scope>NUCLEOTIDE SEQUENCE [LARGE SCALE GENOMIC DNA]</scope>
</reference>
<dbReference type="OrthoDB" id="9990384at2759"/>
<dbReference type="GO" id="GO:0005886">
    <property type="term" value="C:plasma membrane"/>
    <property type="evidence" value="ECO:0007669"/>
    <property type="project" value="TreeGrafter"/>
</dbReference>
<accession>A0A6V7V8D6</accession>
<evidence type="ECO:0000256" key="8">
    <source>
        <dbReference type="SAM" id="Phobius"/>
    </source>
</evidence>
<evidence type="ECO:0000256" key="5">
    <source>
        <dbReference type="PROSITE-ProRule" id="PRU00043"/>
    </source>
</evidence>
<dbReference type="GO" id="GO:0005509">
    <property type="term" value="F:calcium ion binding"/>
    <property type="evidence" value="ECO:0007669"/>
    <property type="project" value="UniProtKB-UniRule"/>
</dbReference>
<name>A0A6V7V8D6_MELEN</name>
<evidence type="ECO:0000313" key="12">
    <source>
        <dbReference type="Proteomes" id="UP000580250"/>
    </source>
</evidence>
<sequence>MAFEINKIIFLLFLFVYCSISVENEMREDSTPLLWIFDDEGLLRKDSVIGTPIQFDGPIKVNPFLKEQNQQQLINVFVYEPFLLRKYFNISPPSPLRAGQSFKLILAQQLKQYMDVDYLNITLQAQLIENNNQTSQLRVEQKELQIKLIGEENKNNYEEKENNILIAKKDCNKIRLINIPQNILKNTSSFKLFGLMAENFSILQKNSSELIISFKNNSFECFPFNLNNNIQLFIENEGDFGISKQNVFKIIEEEEEGKEGKESLNYSFIKKQFNIQIISSSKQLPPTISPPTTILISFIHPIIENKINLFEFFIEENEKNKNLKNFLEINRRTGAVIFKDLNVGIEELGKNEEGIIEFNVILKSISSSIIYDKALIILKLKEEGREGKEGEGEKKKNEIFYFFERPIYAFAVDPFNINNYFKGRKLLIGHLNYLNKTKIKENKNTNNYLKPKFVLSEGGEGFFNFEREGGNSSGILIYNGPIGQFNRNYTLKVLLLSDHFIDSALIHVLIPGIGSSSPTFQMPFQRIIVHKYGKDNGNEEIITENNSLFTLSAEDSDPDARLIYELGGAECQTISGILMKEEEECLELFSLSPNGTTGQWILSLVEKEEENENKEKIELENNLGEALLNISVRDEAHPLESSGSTLVLLKFIQQNENQIINNSENINLNNNLTIKKEEYFPPILLKIKDSTPINSVIYSFGINNNKQKLFYFLSGLKNKYFFIDKENAILSVVFPLKNIGNSFQNLTIQIFNSLNSTLYTKIPFSIQIISEEKDFLNKENLKEEENLNKLINGNLTKKLFLIKKEENNLEENEFIELPLNWENTSNISFDYLYQTIINNITTSNNNNKLIQNIIPSLFFIQTENIDNHISTIFPLTFPSNFENKFNLNTNNSNISTTPIPNIPIIPLPENSPIGTYILSIDFNFPPSKPFIKSLSNSSISFGIERRTINSLVIRTNQSLLLKENQNKELLFPLNFALISIFENKEILLYKFSIQIISISNCQPFLNESQQLYFNLNEQELISSSQQLIPITSISANINSKAKGCQQINYYLENKKEENKNILINLNNQTGLISISLLNNLTENNKQIFLICWAQSGVFISSKILLIIQINKNKIIKNNLKIPNNGGISPLILQINEGIEKGSLLTTIKNNGNNNYFIKEEEGEENKEKLIEINKNNGEIRTLREIDFEEFGEENLPLRFSIINENNLDGEERNDGNLELLININNLNDNNPIFERKYFNFVLERDIVYVGYIIGQINAFDKEINDQIIYSIISCNYSFSRLSRQINPPNKIFSLDSQNGIISLNSPVEDFSPGSLFTLELSAENLDGRKADFNSFVYIWIVESTNIISILVDKSPVELNNLKVLEYLKLLNEAISPLNLLLQEIRYKPVTDLDGIPARKSALLQTIFFNGTKLINYFEIEKIVKDLDIEGLIGFERNLLLSSSPSSSTLNQQLTTTTTTSSSTNSSQLLLPLSFIFLFLLSIIISVLFVLICQRKRQQKIKKQIEELNLNRKK</sequence>
<feature type="signal peptide" evidence="9">
    <location>
        <begin position="1"/>
        <end position="21"/>
    </location>
</feature>
<dbReference type="InterPro" id="IPR050174">
    <property type="entry name" value="Protocadherin/Cadherin-CA"/>
</dbReference>
<evidence type="ECO:0000313" key="11">
    <source>
        <dbReference type="EMBL" id="CAD2171082.1"/>
    </source>
</evidence>
<keyword evidence="4" id="KW-0325">Glycoprotein</keyword>
<dbReference type="PROSITE" id="PS50268">
    <property type="entry name" value="CADHERIN_2"/>
    <property type="match status" value="2"/>
</dbReference>
<evidence type="ECO:0000256" key="4">
    <source>
        <dbReference type="ARBA" id="ARBA00023180"/>
    </source>
</evidence>
<dbReference type="PANTHER" id="PTHR24028:SF146">
    <property type="entry name" value="CADHERIN 96CB, ISOFORM D-RELATED"/>
    <property type="match status" value="1"/>
</dbReference>
<comment type="subcellular location">
    <subcellularLocation>
        <location evidence="1">Membrane</location>
        <topology evidence="1">Single-pass membrane protein</topology>
    </subcellularLocation>
</comment>
<dbReference type="InterPro" id="IPR015919">
    <property type="entry name" value="Cadherin-like_sf"/>
</dbReference>
<evidence type="ECO:0000256" key="3">
    <source>
        <dbReference type="ARBA" id="ARBA00022989"/>
    </source>
</evidence>
<dbReference type="PANTHER" id="PTHR24028">
    <property type="entry name" value="CADHERIN-87A"/>
    <property type="match status" value="1"/>
</dbReference>
<organism evidence="11 12">
    <name type="scientific">Meloidogyne enterolobii</name>
    <name type="common">Root-knot nematode worm</name>
    <name type="synonym">Meloidogyne mayaguensis</name>
    <dbReference type="NCBI Taxonomy" id="390850"/>
    <lineage>
        <taxon>Eukaryota</taxon>
        <taxon>Metazoa</taxon>
        <taxon>Ecdysozoa</taxon>
        <taxon>Nematoda</taxon>
        <taxon>Chromadorea</taxon>
        <taxon>Rhabditida</taxon>
        <taxon>Tylenchina</taxon>
        <taxon>Tylenchomorpha</taxon>
        <taxon>Tylenchoidea</taxon>
        <taxon>Meloidogynidae</taxon>
        <taxon>Meloidogyninae</taxon>
        <taxon>Meloidogyne</taxon>
    </lineage>
</organism>
<dbReference type="EMBL" id="CAJEWN010000177">
    <property type="protein sequence ID" value="CAD2171082.1"/>
    <property type="molecule type" value="Genomic_DNA"/>
</dbReference>
<feature type="chain" id="PRO_5028165450" description="Cadherin domain-containing protein" evidence="9">
    <location>
        <begin position="22"/>
        <end position="1513"/>
    </location>
</feature>
<proteinExistence type="predicted"/>
<protein>
    <recommendedName>
        <fullName evidence="10">Cadherin domain-containing protein</fullName>
    </recommendedName>
</protein>
<evidence type="ECO:0000256" key="2">
    <source>
        <dbReference type="ARBA" id="ARBA00022692"/>
    </source>
</evidence>